<evidence type="ECO:0000256" key="2">
    <source>
        <dbReference type="SAM" id="MobiDB-lite"/>
    </source>
</evidence>
<organism evidence="4 5">
    <name type="scientific">Mastacembelus armatus</name>
    <name type="common">zig-zag eel</name>
    <dbReference type="NCBI Taxonomy" id="205130"/>
    <lineage>
        <taxon>Eukaryota</taxon>
        <taxon>Metazoa</taxon>
        <taxon>Chordata</taxon>
        <taxon>Craniata</taxon>
        <taxon>Vertebrata</taxon>
        <taxon>Euteleostomi</taxon>
        <taxon>Actinopterygii</taxon>
        <taxon>Neopterygii</taxon>
        <taxon>Teleostei</taxon>
        <taxon>Neoteleostei</taxon>
        <taxon>Acanthomorphata</taxon>
        <taxon>Anabantaria</taxon>
        <taxon>Synbranchiformes</taxon>
        <taxon>Mastacembelidae</taxon>
        <taxon>Mastacembelus</taxon>
    </lineage>
</organism>
<feature type="region of interest" description="Disordered" evidence="2">
    <location>
        <begin position="144"/>
        <end position="266"/>
    </location>
</feature>
<feature type="coiled-coil region" evidence="1">
    <location>
        <begin position="23"/>
        <end position="83"/>
    </location>
</feature>
<dbReference type="Proteomes" id="UP000261640">
    <property type="component" value="Unplaced"/>
</dbReference>
<evidence type="ECO:0000256" key="1">
    <source>
        <dbReference type="SAM" id="Coils"/>
    </source>
</evidence>
<accession>A0A3Q3MF97</accession>
<evidence type="ECO:0000313" key="5">
    <source>
        <dbReference type="Proteomes" id="UP000261640"/>
    </source>
</evidence>
<keyword evidence="1" id="KW-0175">Coiled coil</keyword>
<proteinExistence type="predicted"/>
<protein>
    <submittedName>
        <fullName evidence="4">Zgc:174935</fullName>
    </submittedName>
</protein>
<dbReference type="InParanoid" id="A0A3Q3MF97"/>
<dbReference type="GeneTree" id="ENSGT00620000088774"/>
<keyword evidence="5" id="KW-1185">Reference proteome</keyword>
<evidence type="ECO:0000256" key="3">
    <source>
        <dbReference type="SAM" id="Phobius"/>
    </source>
</evidence>
<reference evidence="4" key="1">
    <citation type="submission" date="2025-08" db="UniProtKB">
        <authorList>
            <consortium name="Ensembl"/>
        </authorList>
    </citation>
    <scope>IDENTIFICATION</scope>
</reference>
<evidence type="ECO:0000313" key="4">
    <source>
        <dbReference type="Ensembl" id="ENSMAMP00000019674.2"/>
    </source>
</evidence>
<sequence length="266" mass="30178">FKSPLLVPLIVLVSFALLATMNVRKKEQEKEDRQNKFQDIKLRVTYDVLRETEDEKAETQNLLEKTQREQKALEEKVHILHSEADKKKGEVDICQGGQDCLTNDITRWRTEEETLKKQLAARSVVCDFVKTGSQEASKLCVNEVPKEEDPKAEVLKKEGPKAEAPKQEESKVDAPKQEEPKAEAPKQEEPKAEAPKQEEPKAEAPKQEEPKVEAPKQEEPKVDAPKQEEPKVDAPKQEEPKKEASKQEEPKEEPPKKDKPKAEGGP</sequence>
<dbReference type="Ensembl" id="ENSMAMT00000020194.2">
    <property type="protein sequence ID" value="ENSMAMP00000019674.2"/>
    <property type="gene ID" value="ENSMAMG00000024759.1"/>
</dbReference>
<keyword evidence="3" id="KW-0812">Transmembrane</keyword>
<dbReference type="AlphaFoldDB" id="A0A3Q3MF97"/>
<reference evidence="4" key="2">
    <citation type="submission" date="2025-09" db="UniProtKB">
        <authorList>
            <consortium name="Ensembl"/>
        </authorList>
    </citation>
    <scope>IDENTIFICATION</scope>
</reference>
<feature type="transmembrane region" description="Helical" evidence="3">
    <location>
        <begin position="6"/>
        <end position="23"/>
    </location>
</feature>
<name>A0A3Q3MF97_9TELE</name>
<keyword evidence="3" id="KW-1133">Transmembrane helix</keyword>
<keyword evidence="3" id="KW-0472">Membrane</keyword>